<sequence>MSTAPSPLPDPRPAPADPPDLPRRNTLAAPAGRDAVGTDFDGFTAAVADIHRRLLPDRRGRVAGHLPAPSQAGPDRFAVSVCTVGGQRFSVGDSRTPFAVQSVCKPVNYLMALDEHGPEVVHQHVGHEPGGHGFAAPTLTPDGRPPNPMTNSGAITTCSLLEPRHDPETRFARVLDTWRRLYGGTTAPEFDEEGLHSEKSTLVRDIALSHWLRELDALPPGTGLKETLSFYLTCCSIQLDTHALSAAATLAGGGRNPVTGERVVSAVSVRRCLAMMAACGLYDSSVEFAYTVGLPAKSGVSGALMVVIPQVMGVCVWSPRLDGRGNSVRGVEFCRELVSRFAFHMYDIPGEGDH</sequence>
<gene>
    <name evidence="7" type="ORF">GCM10009680_63200</name>
</gene>
<proteinExistence type="inferred from homology"/>
<reference evidence="7 8" key="1">
    <citation type="journal article" date="2019" name="Int. J. Syst. Evol. Microbiol.">
        <title>The Global Catalogue of Microorganisms (GCM) 10K type strain sequencing project: providing services to taxonomists for standard genome sequencing and annotation.</title>
        <authorList>
            <consortium name="The Broad Institute Genomics Platform"/>
            <consortium name="The Broad Institute Genome Sequencing Center for Infectious Disease"/>
            <person name="Wu L."/>
            <person name="Ma J."/>
        </authorList>
    </citation>
    <scope>NUCLEOTIDE SEQUENCE [LARGE SCALE GENOMIC DNA]</scope>
    <source>
        <strain evidence="7 8">JCM 13244</strain>
    </source>
</reference>
<evidence type="ECO:0000256" key="6">
    <source>
        <dbReference type="SAM" id="MobiDB-lite"/>
    </source>
</evidence>
<keyword evidence="8" id="KW-1185">Reference proteome</keyword>
<evidence type="ECO:0000313" key="7">
    <source>
        <dbReference type="EMBL" id="GAA1713424.1"/>
    </source>
</evidence>
<dbReference type="SUPFAM" id="SSF56601">
    <property type="entry name" value="beta-lactamase/transpeptidase-like"/>
    <property type="match status" value="1"/>
</dbReference>
<dbReference type="InterPro" id="IPR012338">
    <property type="entry name" value="Beta-lactam/transpept-like"/>
</dbReference>
<dbReference type="InterPro" id="IPR015868">
    <property type="entry name" value="Glutaminase"/>
</dbReference>
<comment type="subunit">
    <text evidence="2">Homotetramer.</text>
</comment>
<feature type="compositionally biased region" description="Pro residues" evidence="6">
    <location>
        <begin position="1"/>
        <end position="19"/>
    </location>
</feature>
<feature type="region of interest" description="Disordered" evidence="6">
    <location>
        <begin position="1"/>
        <end position="35"/>
    </location>
</feature>
<accession>A0ABN2IWW8</accession>
<dbReference type="Pfam" id="PF04960">
    <property type="entry name" value="Glutaminase"/>
    <property type="match status" value="1"/>
</dbReference>
<organism evidence="7 8">
    <name type="scientific">Streptomyces yatensis</name>
    <dbReference type="NCBI Taxonomy" id="155177"/>
    <lineage>
        <taxon>Bacteria</taxon>
        <taxon>Bacillati</taxon>
        <taxon>Actinomycetota</taxon>
        <taxon>Actinomycetes</taxon>
        <taxon>Kitasatosporales</taxon>
        <taxon>Streptomycetaceae</taxon>
        <taxon>Streptomyces</taxon>
        <taxon>Streptomyces violaceusniger group</taxon>
    </lineage>
</organism>
<evidence type="ECO:0000256" key="1">
    <source>
        <dbReference type="ARBA" id="ARBA00011076"/>
    </source>
</evidence>
<dbReference type="RefSeq" id="WP_211126674.1">
    <property type="nucleotide sequence ID" value="NZ_BAAALR010000071.1"/>
</dbReference>
<comment type="catalytic activity">
    <reaction evidence="5">
        <text>L-glutamine + H2O = L-glutamate + NH4(+)</text>
        <dbReference type="Rhea" id="RHEA:15889"/>
        <dbReference type="ChEBI" id="CHEBI:15377"/>
        <dbReference type="ChEBI" id="CHEBI:28938"/>
        <dbReference type="ChEBI" id="CHEBI:29985"/>
        <dbReference type="ChEBI" id="CHEBI:58359"/>
        <dbReference type="EC" id="3.5.1.2"/>
    </reaction>
</comment>
<protein>
    <recommendedName>
        <fullName evidence="3">glutaminase</fullName>
        <ecNumber evidence="3">3.5.1.2</ecNumber>
    </recommendedName>
</protein>
<dbReference type="EC" id="3.5.1.2" evidence="3"/>
<evidence type="ECO:0000256" key="3">
    <source>
        <dbReference type="ARBA" id="ARBA00012918"/>
    </source>
</evidence>
<dbReference type="Gene3D" id="3.40.710.10">
    <property type="entry name" value="DD-peptidase/beta-lactamase superfamily"/>
    <property type="match status" value="1"/>
</dbReference>
<comment type="similarity">
    <text evidence="1">Belongs to the glutaminase family.</text>
</comment>
<dbReference type="Proteomes" id="UP001499947">
    <property type="component" value="Unassembled WGS sequence"/>
</dbReference>
<dbReference type="PANTHER" id="PTHR12544">
    <property type="entry name" value="GLUTAMINASE"/>
    <property type="match status" value="1"/>
</dbReference>
<evidence type="ECO:0000256" key="5">
    <source>
        <dbReference type="ARBA" id="ARBA00049534"/>
    </source>
</evidence>
<comment type="caution">
    <text evidence="7">The sequence shown here is derived from an EMBL/GenBank/DDBJ whole genome shotgun (WGS) entry which is preliminary data.</text>
</comment>
<evidence type="ECO:0000256" key="2">
    <source>
        <dbReference type="ARBA" id="ARBA00011881"/>
    </source>
</evidence>
<name>A0ABN2IWW8_9ACTN</name>
<evidence type="ECO:0000313" key="8">
    <source>
        <dbReference type="Proteomes" id="UP001499947"/>
    </source>
</evidence>
<keyword evidence="4" id="KW-0378">Hydrolase</keyword>
<evidence type="ECO:0000256" key="4">
    <source>
        <dbReference type="ARBA" id="ARBA00022801"/>
    </source>
</evidence>
<dbReference type="EMBL" id="BAAALR010000071">
    <property type="protein sequence ID" value="GAA1713424.1"/>
    <property type="molecule type" value="Genomic_DNA"/>
</dbReference>
<dbReference type="PANTHER" id="PTHR12544:SF29">
    <property type="entry name" value="GLUTAMINASE"/>
    <property type="match status" value="1"/>
</dbReference>